<dbReference type="Pfam" id="PF07733">
    <property type="entry name" value="DNA_pol3_alpha"/>
    <property type="match status" value="1"/>
</dbReference>
<dbReference type="SMART" id="SM00481">
    <property type="entry name" value="POLIIIAc"/>
    <property type="match status" value="1"/>
</dbReference>
<evidence type="ECO:0000256" key="2">
    <source>
        <dbReference type="ARBA" id="ARBA00012417"/>
    </source>
</evidence>
<dbReference type="RefSeq" id="WP_367681154.1">
    <property type="nucleotide sequence ID" value="NZ_OZ060371.1"/>
</dbReference>
<dbReference type="Gene3D" id="1.10.150.870">
    <property type="match status" value="1"/>
</dbReference>
<gene>
    <name evidence="11" type="primary">dnaE</name>
    <name evidence="11" type="ORF">BUANCORI2928_186</name>
</gene>
<dbReference type="Pfam" id="PF17657">
    <property type="entry name" value="DNA_pol3_finger"/>
    <property type="match status" value="1"/>
</dbReference>
<dbReference type="EC" id="2.7.7.7" evidence="2"/>
<comment type="catalytic activity">
    <reaction evidence="9">
        <text>DNA(n) + a 2'-deoxyribonucleoside 5'-triphosphate = DNA(n+1) + diphosphate</text>
        <dbReference type="Rhea" id="RHEA:22508"/>
        <dbReference type="Rhea" id="RHEA-COMP:17339"/>
        <dbReference type="Rhea" id="RHEA-COMP:17340"/>
        <dbReference type="ChEBI" id="CHEBI:33019"/>
        <dbReference type="ChEBI" id="CHEBI:61560"/>
        <dbReference type="ChEBI" id="CHEBI:173112"/>
        <dbReference type="EC" id="2.7.7.7"/>
    </reaction>
</comment>
<name>A0AAT9IG13_9GAMM</name>
<dbReference type="Pfam" id="PF01336">
    <property type="entry name" value="tRNA_anti-codon"/>
    <property type="match status" value="1"/>
</dbReference>
<dbReference type="GO" id="GO:0003887">
    <property type="term" value="F:DNA-directed DNA polymerase activity"/>
    <property type="evidence" value="ECO:0007669"/>
    <property type="project" value="UniProtKB-KW"/>
</dbReference>
<keyword evidence="4" id="KW-0963">Cytoplasm</keyword>
<dbReference type="GO" id="GO:0003676">
    <property type="term" value="F:nucleic acid binding"/>
    <property type="evidence" value="ECO:0007669"/>
    <property type="project" value="InterPro"/>
</dbReference>
<dbReference type="Gene3D" id="1.10.10.1600">
    <property type="entry name" value="Bacterial DNA polymerase III alpha subunit, thumb domain"/>
    <property type="match status" value="1"/>
</dbReference>
<dbReference type="InterPro" id="IPR004013">
    <property type="entry name" value="PHP_dom"/>
</dbReference>
<evidence type="ECO:0000256" key="3">
    <source>
        <dbReference type="ARBA" id="ARBA00019114"/>
    </source>
</evidence>
<protein>
    <recommendedName>
        <fullName evidence="3">DNA polymerase III subunit alpha</fullName>
        <ecNumber evidence="2">2.7.7.7</ecNumber>
    </recommendedName>
</protein>
<evidence type="ECO:0000313" key="11">
    <source>
        <dbReference type="EMBL" id="CAL4042800.1"/>
    </source>
</evidence>
<evidence type="ECO:0000256" key="8">
    <source>
        <dbReference type="ARBA" id="ARBA00022932"/>
    </source>
</evidence>
<evidence type="ECO:0000256" key="7">
    <source>
        <dbReference type="ARBA" id="ARBA00022705"/>
    </source>
</evidence>
<dbReference type="SUPFAM" id="SSF89550">
    <property type="entry name" value="PHP domain-like"/>
    <property type="match status" value="1"/>
</dbReference>
<accession>A0AAT9IG13</accession>
<dbReference type="Pfam" id="PF14579">
    <property type="entry name" value="HHH_6"/>
    <property type="match status" value="1"/>
</dbReference>
<evidence type="ECO:0000256" key="4">
    <source>
        <dbReference type="ARBA" id="ARBA00022490"/>
    </source>
</evidence>
<dbReference type="Pfam" id="PF20914">
    <property type="entry name" value="DNA_pol_IIIA_C"/>
    <property type="match status" value="1"/>
</dbReference>
<sequence length="1168" mass="136022">MEEKFSHLSVHSDYSMVDGICKLEQLVKQAYEFKMPYLALTDYNNLFGILKFYKISQKYGIKPIIGLETKIISNDFSNVFFDIILLASNYRGYKNLLVLISKAYDFKKNNKDVSVVFIFRKWLTEFRKGLIIISSSQNGDLLQSLLKNNYLIAKNYLEYYHKYFPRSYYLEISRIGEENESNYLNLVADFSYQNKIPIVATNKVRFLKEEDFYAHTVRLSINQGISIYDKNFKNSYTEKQYFRSQDKMCLLFKDIPEVLVNSIEIAKRCNVVLKQKKKLLPVFYNKTISEDKLLIKISKKGLEERLKFIFPNKEKRISMSKKYFNRLNNELNIINQIGFPGYFLVVMEFINWSKKNDIPVGPGRGSGAGSLVAYALKITELDPIKLNLLFERFLNPERISMPDFDIDFCMDRRDEVIKHVSKIYGKELVSQIITFGTMTAKSVVRDVGRAFGYPYGFMNSISKLIPLDPGICLDSALKISNELSELYKINSDVRHIIFIAKKLEGLIKHVGKHAGGVIIAPKKIFKFSPLYCDSFGKNLITQFDKDDLERIGLVKFDFLGLKTLTIIHNTVKIINKERKTLYEQCIDMKGISLKDKKVFNFLQQSNTVGIFQLESSGMKDLILRLKPDSFEDLIALIALFRPGPLQSGMVDNFINRKNGKERISYPIEKLEHDLLRPILKSTYGIILYQEQVMKIVQVLAGYTLGAADILRRAISKKKILEMKKQRSIFLHGAKKNNISTLFAEKIFSLLENFADYGFNKSHSAAYAFISYQTLWLKTYYPAYFMASIMSSEIDNTERIVTLVNEVKRMNIAIVPPSIKYSEYFFYVNKNNHIVYGMGAIKGVGKTAINSIVEMRKKYKQFSSFFDLCIKIDHKKITKKILEKLIMSGVLDAFNRSRIELLRQLNYVFRSSVKYLEYRMLKQKSLFGSLSNELKVLNKSDVKSKHLLVLKKDIYMYEYETLGFYLTNHPARRYSREVKRYIKDISFTTSKNFFDKKKEISLFGVIISVNKRIDKNNKMYITFVLDDYYGRIGIVIFSKFVKDNEKYIKNNHVIYVNGFVKFDLYSNKQTFIATSCNSIVGLREKHVDFIKLIIHEKNVSNLILDKLYIILKKYNTGIIPVYIYYFKDKSFTKLFLGKDWNVCPVDELFNDLKFILGKGNIKLKCKNLY</sequence>
<dbReference type="PANTHER" id="PTHR32294:SF0">
    <property type="entry name" value="DNA POLYMERASE III SUBUNIT ALPHA"/>
    <property type="match status" value="1"/>
</dbReference>
<dbReference type="EMBL" id="OZ060371">
    <property type="protein sequence ID" value="CAL4042800.1"/>
    <property type="molecule type" value="Genomic_DNA"/>
</dbReference>
<dbReference type="InterPro" id="IPR029460">
    <property type="entry name" value="DNAPol_HHH"/>
</dbReference>
<keyword evidence="7" id="KW-0235">DNA replication</keyword>
<dbReference type="GO" id="GO:0008408">
    <property type="term" value="F:3'-5' exonuclease activity"/>
    <property type="evidence" value="ECO:0007669"/>
    <property type="project" value="InterPro"/>
</dbReference>
<dbReference type="Pfam" id="PF02811">
    <property type="entry name" value="PHP"/>
    <property type="match status" value="1"/>
</dbReference>
<dbReference type="InterPro" id="IPR041931">
    <property type="entry name" value="DNA_pol3_alpha_thumb_dom"/>
</dbReference>
<dbReference type="GO" id="GO:0006260">
    <property type="term" value="P:DNA replication"/>
    <property type="evidence" value="ECO:0007669"/>
    <property type="project" value="UniProtKB-KW"/>
</dbReference>
<reference evidence="11" key="1">
    <citation type="submission" date="2024-06" db="EMBL/GenBank/DDBJ databases">
        <authorList>
            <person name="Manzano-Marin A."/>
            <person name="Manzano-Marin A."/>
            <person name="Alejandro Manzano Marin A."/>
        </authorList>
    </citation>
    <scope>NUCLEOTIDE SEQUENCE</scope>
    <source>
        <strain evidence="11">Ancorni-2928</strain>
    </source>
</reference>
<dbReference type="Gene3D" id="3.20.20.140">
    <property type="entry name" value="Metal-dependent hydrolases"/>
    <property type="match status" value="1"/>
</dbReference>
<dbReference type="InterPro" id="IPR003141">
    <property type="entry name" value="Pol/His_phosphatase_N"/>
</dbReference>
<dbReference type="InterPro" id="IPR048472">
    <property type="entry name" value="DNA_pol_IIIA_C"/>
</dbReference>
<dbReference type="PANTHER" id="PTHR32294">
    <property type="entry name" value="DNA POLYMERASE III SUBUNIT ALPHA"/>
    <property type="match status" value="1"/>
</dbReference>
<dbReference type="InterPro" id="IPR012340">
    <property type="entry name" value="NA-bd_OB-fold"/>
</dbReference>
<dbReference type="InterPro" id="IPR004805">
    <property type="entry name" value="DnaE2/DnaE/PolC"/>
</dbReference>
<dbReference type="InterPro" id="IPR040982">
    <property type="entry name" value="DNA_pol3_finger"/>
</dbReference>
<organism evidence="11">
    <name type="scientific">Buchnera aphidicola</name>
    <name type="common">Anoecia corni</name>
    <dbReference type="NCBI Taxonomy" id="2994477"/>
    <lineage>
        <taxon>Bacteria</taxon>
        <taxon>Pseudomonadati</taxon>
        <taxon>Pseudomonadota</taxon>
        <taxon>Gammaproteobacteria</taxon>
        <taxon>Enterobacterales</taxon>
        <taxon>Erwiniaceae</taxon>
        <taxon>Buchnera</taxon>
    </lineage>
</organism>
<dbReference type="NCBIfam" id="NF004226">
    <property type="entry name" value="PRK05673.1"/>
    <property type="match status" value="1"/>
</dbReference>
<dbReference type="NCBIfam" id="TIGR00594">
    <property type="entry name" value="polc"/>
    <property type="match status" value="1"/>
</dbReference>
<evidence type="ECO:0000256" key="6">
    <source>
        <dbReference type="ARBA" id="ARBA00022695"/>
    </source>
</evidence>
<dbReference type="Gene3D" id="2.40.50.140">
    <property type="entry name" value="Nucleic acid-binding proteins"/>
    <property type="match status" value="1"/>
</dbReference>
<evidence type="ECO:0000256" key="1">
    <source>
        <dbReference type="ARBA" id="ARBA00004496"/>
    </source>
</evidence>
<evidence type="ECO:0000256" key="5">
    <source>
        <dbReference type="ARBA" id="ARBA00022679"/>
    </source>
</evidence>
<dbReference type="CDD" id="cd04485">
    <property type="entry name" value="DnaE_OBF"/>
    <property type="match status" value="1"/>
</dbReference>
<dbReference type="InterPro" id="IPR004365">
    <property type="entry name" value="NA-bd_OB_tRNA"/>
</dbReference>
<proteinExistence type="predicted"/>
<evidence type="ECO:0000256" key="9">
    <source>
        <dbReference type="ARBA" id="ARBA00049244"/>
    </source>
</evidence>
<feature type="domain" description="Polymerase/histidinol phosphatase N-terminal" evidence="10">
    <location>
        <begin position="6"/>
        <end position="73"/>
    </location>
</feature>
<dbReference type="InterPro" id="IPR016195">
    <property type="entry name" value="Pol/histidinol_Pase-like"/>
</dbReference>
<evidence type="ECO:0000259" key="10">
    <source>
        <dbReference type="SMART" id="SM00481"/>
    </source>
</evidence>
<keyword evidence="5 11" id="KW-0808">Transferase</keyword>
<comment type="subcellular location">
    <subcellularLocation>
        <location evidence="1">Cytoplasm</location>
    </subcellularLocation>
</comment>
<dbReference type="InterPro" id="IPR011708">
    <property type="entry name" value="DNA_pol3_alpha_NTPase_dom"/>
</dbReference>
<keyword evidence="8" id="KW-0239">DNA-directed DNA polymerase</keyword>
<keyword evidence="6 11" id="KW-0548">Nucleotidyltransferase</keyword>
<dbReference type="AlphaFoldDB" id="A0AAT9IG13"/>
<dbReference type="GO" id="GO:0005737">
    <property type="term" value="C:cytoplasm"/>
    <property type="evidence" value="ECO:0007669"/>
    <property type="project" value="UniProtKB-SubCell"/>
</dbReference>